<protein>
    <submittedName>
        <fullName evidence="2">Uncharacterized protein</fullName>
    </submittedName>
</protein>
<reference evidence="2" key="1">
    <citation type="journal article" date="2019" name="Sci. Rep.">
        <title>Draft genome of Tanacetum cinerariifolium, the natural source of mosquito coil.</title>
        <authorList>
            <person name="Yamashiro T."/>
            <person name="Shiraishi A."/>
            <person name="Satake H."/>
            <person name="Nakayama K."/>
        </authorList>
    </citation>
    <scope>NUCLEOTIDE SEQUENCE</scope>
</reference>
<dbReference type="AlphaFoldDB" id="A0A6L2JIR3"/>
<proteinExistence type="predicted"/>
<accession>A0A6L2JIR3</accession>
<dbReference type="EMBL" id="BKCJ010000703">
    <property type="protein sequence ID" value="GEU35544.1"/>
    <property type="molecule type" value="Genomic_DNA"/>
</dbReference>
<name>A0A6L2JIR3_TANCI</name>
<evidence type="ECO:0000313" key="2">
    <source>
        <dbReference type="EMBL" id="GEU35544.1"/>
    </source>
</evidence>
<sequence length="450" mass="50797">MTPYVLVIVFYLETHRNRKQSKDDLAKEELEIAEKELNVNNRLISCWKCKNLLKVCKRHECGDAHLGFMGIEIGASFYEEVNKDFEKRVIKDCNILQSRDYSQTFSNRIARKHGADLHNASAVQSSTADGLVVANGLLLPIELTLTARVDGAIDLTILGFSILSLLVIDALALVSCTLVTASLIEDLKPELSNPAKDRSGLGGMKFLVKGGGTAFKIDNKKFIMIVEEFRDILNICPKIEGPEFFDPSYEEEVLSFIRHLGHTARDDTKLGILKFVSKYEDIQLYSALIPKEMTNADMLESESFKTYYAIPTVAEPINIKSKESLNQNHLKKLQQERNSGDKDDDDDDEGTKGASDDDHEEISDDNEGCDENNVKDDDSDENVDDDDEITKLDNDEEDINLDERILTLEFHEEEDEEDYDDVYRDINVNLIIEDVEKINAIQARVALTVS</sequence>
<comment type="caution">
    <text evidence="2">The sequence shown here is derived from an EMBL/GenBank/DDBJ whole genome shotgun (WGS) entry which is preliminary data.</text>
</comment>
<organism evidence="2">
    <name type="scientific">Tanacetum cinerariifolium</name>
    <name type="common">Dalmatian daisy</name>
    <name type="synonym">Chrysanthemum cinerariifolium</name>
    <dbReference type="NCBI Taxonomy" id="118510"/>
    <lineage>
        <taxon>Eukaryota</taxon>
        <taxon>Viridiplantae</taxon>
        <taxon>Streptophyta</taxon>
        <taxon>Embryophyta</taxon>
        <taxon>Tracheophyta</taxon>
        <taxon>Spermatophyta</taxon>
        <taxon>Magnoliopsida</taxon>
        <taxon>eudicotyledons</taxon>
        <taxon>Gunneridae</taxon>
        <taxon>Pentapetalae</taxon>
        <taxon>asterids</taxon>
        <taxon>campanulids</taxon>
        <taxon>Asterales</taxon>
        <taxon>Asteraceae</taxon>
        <taxon>Asteroideae</taxon>
        <taxon>Anthemideae</taxon>
        <taxon>Anthemidinae</taxon>
        <taxon>Tanacetum</taxon>
    </lineage>
</organism>
<feature type="compositionally biased region" description="Acidic residues" evidence="1">
    <location>
        <begin position="357"/>
        <end position="370"/>
    </location>
</feature>
<feature type="region of interest" description="Disordered" evidence="1">
    <location>
        <begin position="334"/>
        <end position="396"/>
    </location>
</feature>
<gene>
    <name evidence="2" type="ORF">Tci_007522</name>
</gene>
<evidence type="ECO:0000256" key="1">
    <source>
        <dbReference type="SAM" id="MobiDB-lite"/>
    </source>
</evidence>
<feature type="compositionally biased region" description="Acidic residues" evidence="1">
    <location>
        <begin position="377"/>
        <end position="396"/>
    </location>
</feature>